<name>A0A2P5XRU4_GOSBA</name>
<protein>
    <submittedName>
        <fullName evidence="1">Uncharacterized protein</fullName>
    </submittedName>
</protein>
<dbReference type="AlphaFoldDB" id="A0A2P5XRU4"/>
<dbReference type="Proteomes" id="UP000239757">
    <property type="component" value="Unassembled WGS sequence"/>
</dbReference>
<sequence length="273" mass="32078">MKQSLFRLVILLRHRVMKKTLSRSINKPRSSSCTNNGAIHKRRMLQIDELDEWRTSGNEEQKQHYVEFKNELNHFKVKGQVLLDKMDPQVFTLKSNVDRVTPFMVLNVFPYDTVEVTHTEFETFNVNGHQLKLYNGEDFKNDREGLQLLEPPNHAYKISHDEHSRQIQSHRSRFKKAKRPSVPEFDVALELYTEEFMSTEDFLQLHQHIHYSPSRCWIELTGGLTNYDVSRSKSMTIGHVFDLAYFIALACRNQTERHKNGPIFLGPYVTRLG</sequence>
<dbReference type="OrthoDB" id="1685790at2759"/>
<evidence type="ECO:0000313" key="2">
    <source>
        <dbReference type="Proteomes" id="UP000239757"/>
    </source>
</evidence>
<organism evidence="1 2">
    <name type="scientific">Gossypium barbadense</name>
    <name type="common">Sea Island cotton</name>
    <name type="synonym">Hibiscus barbadensis</name>
    <dbReference type="NCBI Taxonomy" id="3634"/>
    <lineage>
        <taxon>Eukaryota</taxon>
        <taxon>Viridiplantae</taxon>
        <taxon>Streptophyta</taxon>
        <taxon>Embryophyta</taxon>
        <taxon>Tracheophyta</taxon>
        <taxon>Spermatophyta</taxon>
        <taxon>Magnoliopsida</taxon>
        <taxon>eudicotyledons</taxon>
        <taxon>Gunneridae</taxon>
        <taxon>Pentapetalae</taxon>
        <taxon>rosids</taxon>
        <taxon>malvids</taxon>
        <taxon>Malvales</taxon>
        <taxon>Malvaceae</taxon>
        <taxon>Malvoideae</taxon>
        <taxon>Gossypium</taxon>
    </lineage>
</organism>
<accession>A0A2P5XRU4</accession>
<reference evidence="1 2" key="1">
    <citation type="submission" date="2015-01" db="EMBL/GenBank/DDBJ databases">
        <title>Genome of allotetraploid Gossypium barbadense reveals genomic plasticity and fiber elongation in cotton evolution.</title>
        <authorList>
            <person name="Chen X."/>
            <person name="Liu X."/>
            <person name="Zhao B."/>
            <person name="Zheng H."/>
            <person name="Hu Y."/>
            <person name="Lu G."/>
            <person name="Yang C."/>
            <person name="Chen J."/>
            <person name="Shan C."/>
            <person name="Zhang L."/>
            <person name="Zhou Y."/>
            <person name="Wang L."/>
            <person name="Guo W."/>
            <person name="Bai Y."/>
            <person name="Ruan J."/>
            <person name="Shangguan X."/>
            <person name="Mao Y."/>
            <person name="Jiang J."/>
            <person name="Zhu Y."/>
            <person name="Lei J."/>
            <person name="Kang H."/>
            <person name="Chen S."/>
            <person name="He X."/>
            <person name="Wang R."/>
            <person name="Wang Y."/>
            <person name="Chen J."/>
            <person name="Wang L."/>
            <person name="Yu S."/>
            <person name="Wang B."/>
            <person name="Wei J."/>
            <person name="Song S."/>
            <person name="Lu X."/>
            <person name="Gao Z."/>
            <person name="Gu W."/>
            <person name="Deng X."/>
            <person name="Ma D."/>
            <person name="Wang S."/>
            <person name="Liang W."/>
            <person name="Fang L."/>
            <person name="Cai C."/>
            <person name="Zhu X."/>
            <person name="Zhou B."/>
            <person name="Zhang Y."/>
            <person name="Chen Z."/>
            <person name="Xu S."/>
            <person name="Zhu R."/>
            <person name="Wang S."/>
            <person name="Zhang T."/>
            <person name="Zhao G."/>
        </authorList>
    </citation>
    <scope>NUCLEOTIDE SEQUENCE [LARGE SCALE GENOMIC DNA]</scope>
    <source>
        <strain evidence="2">cv. Xinhai21</strain>
        <tissue evidence="1">Leaf</tissue>
    </source>
</reference>
<evidence type="ECO:0000313" key="1">
    <source>
        <dbReference type="EMBL" id="PPS06061.1"/>
    </source>
</evidence>
<proteinExistence type="predicted"/>
<dbReference type="EMBL" id="KZ664349">
    <property type="protein sequence ID" value="PPS06061.1"/>
    <property type="molecule type" value="Genomic_DNA"/>
</dbReference>
<gene>
    <name evidence="1" type="ORF">GOBAR_AA14578</name>
</gene>